<dbReference type="AlphaFoldDB" id="A0A0F3MG09"/>
<dbReference type="EMBL" id="LANP01000038">
    <property type="protein sequence ID" value="KJV54698.1"/>
    <property type="molecule type" value="Genomic_DNA"/>
</dbReference>
<gene>
    <name evidence="1" type="ORF">OCHUTO_1100</name>
</gene>
<sequence length="161" mass="18487">MLNQLYHKLEESGQVSINCIDWIQHFRRIVNNYKIGNVTASLNSIIFLFRQYIESTNVKSETFSIKALIDNTVSKIKQDFENEDIELNIQNDIQNLVIGDSFRIKAVLSQLIGSAIINSIKNCKIAINVNQNSKILHDTIEDTSLQRNIAEAFSKKLQNRF</sequence>
<protein>
    <submittedName>
        <fullName evidence="1">Uncharacterized protein</fullName>
    </submittedName>
</protein>
<name>A0A0F3MG09_9RICK</name>
<dbReference type="InterPro" id="IPR036890">
    <property type="entry name" value="HATPase_C_sf"/>
</dbReference>
<proteinExistence type="predicted"/>
<dbReference type="PATRIC" id="fig|1359168.3.peg.901"/>
<dbReference type="Gene3D" id="3.30.565.10">
    <property type="entry name" value="Histidine kinase-like ATPase, C-terminal domain"/>
    <property type="match status" value="1"/>
</dbReference>
<evidence type="ECO:0000313" key="1">
    <source>
        <dbReference type="EMBL" id="KJV54698.1"/>
    </source>
</evidence>
<organism evidence="1 2">
    <name type="scientific">Orientia chuto str. Dubai</name>
    <dbReference type="NCBI Taxonomy" id="1359168"/>
    <lineage>
        <taxon>Bacteria</taxon>
        <taxon>Pseudomonadati</taxon>
        <taxon>Pseudomonadota</taxon>
        <taxon>Alphaproteobacteria</taxon>
        <taxon>Rickettsiales</taxon>
        <taxon>Rickettsiaceae</taxon>
        <taxon>Rickettsieae</taxon>
        <taxon>Orientia</taxon>
    </lineage>
</organism>
<evidence type="ECO:0000313" key="2">
    <source>
        <dbReference type="Proteomes" id="UP000033616"/>
    </source>
</evidence>
<dbReference type="STRING" id="1359168.OCHUTO_1100"/>
<reference evidence="1 2" key="1">
    <citation type="submission" date="2015-02" db="EMBL/GenBank/DDBJ databases">
        <title>Genome Sequencing of Rickettsiales.</title>
        <authorList>
            <person name="Daugherty S.C."/>
            <person name="Su Q."/>
            <person name="Abolude K."/>
            <person name="Beier-Sexton M."/>
            <person name="Carlyon J.A."/>
            <person name="Carter R."/>
            <person name="Day N.P."/>
            <person name="Dumler S.J."/>
            <person name="Dyachenko V."/>
            <person name="Godinez A."/>
            <person name="Kurtti T.J."/>
            <person name="Lichay M."/>
            <person name="Mullins K.E."/>
            <person name="Ott S."/>
            <person name="Pappas-Brown V."/>
            <person name="Paris D.H."/>
            <person name="Patel P."/>
            <person name="Richards A.L."/>
            <person name="Sadzewicz L."/>
            <person name="Sears K."/>
            <person name="Seidman D."/>
            <person name="Sengamalay N."/>
            <person name="Stenos J."/>
            <person name="Tallon L.J."/>
            <person name="Vincent G."/>
            <person name="Fraser C.M."/>
            <person name="Munderloh U."/>
            <person name="Dunning-Hotopp J.C."/>
        </authorList>
    </citation>
    <scope>NUCLEOTIDE SEQUENCE [LARGE SCALE GENOMIC DNA]</scope>
    <source>
        <strain evidence="1 2">Fuller</strain>
    </source>
</reference>
<comment type="caution">
    <text evidence="1">The sequence shown here is derived from an EMBL/GenBank/DDBJ whole genome shotgun (WGS) entry which is preliminary data.</text>
</comment>
<keyword evidence="2" id="KW-1185">Reference proteome</keyword>
<accession>A0A0F3MG09</accession>
<dbReference type="Proteomes" id="UP000033616">
    <property type="component" value="Unassembled WGS sequence"/>
</dbReference>
<dbReference type="SUPFAM" id="SSF55874">
    <property type="entry name" value="ATPase domain of HSP90 chaperone/DNA topoisomerase II/histidine kinase"/>
    <property type="match status" value="1"/>
</dbReference>